<evidence type="ECO:0000313" key="15">
    <source>
        <dbReference type="Proteomes" id="UP000694423"/>
    </source>
</evidence>
<dbReference type="InterPro" id="IPR050283">
    <property type="entry name" value="E-box_TF_Regulators"/>
</dbReference>
<evidence type="ECO:0000256" key="6">
    <source>
        <dbReference type="ARBA" id="ARBA00023125"/>
    </source>
</evidence>
<proteinExistence type="predicted"/>
<keyword evidence="15" id="KW-1185">Reference proteome</keyword>
<feature type="compositionally biased region" description="Basic residues" evidence="12">
    <location>
        <begin position="229"/>
        <end position="241"/>
    </location>
</feature>
<dbReference type="InterPro" id="IPR011598">
    <property type="entry name" value="bHLH_dom"/>
</dbReference>
<evidence type="ECO:0000256" key="11">
    <source>
        <dbReference type="ARBA" id="ARBA00076899"/>
    </source>
</evidence>
<dbReference type="PROSITE" id="PS50888">
    <property type="entry name" value="BHLH"/>
    <property type="match status" value="1"/>
</dbReference>
<dbReference type="GO" id="GO:0046983">
    <property type="term" value="F:protein dimerization activity"/>
    <property type="evidence" value="ECO:0007669"/>
    <property type="project" value="InterPro"/>
</dbReference>
<dbReference type="GO" id="GO:0005634">
    <property type="term" value="C:nucleus"/>
    <property type="evidence" value="ECO:0007669"/>
    <property type="project" value="UniProtKB-SubCell"/>
</dbReference>
<keyword evidence="4" id="KW-0896">Oogenesis</keyword>
<feature type="region of interest" description="Disordered" evidence="12">
    <location>
        <begin position="205"/>
        <end position="248"/>
    </location>
</feature>
<evidence type="ECO:0000256" key="7">
    <source>
        <dbReference type="ARBA" id="ARBA00023163"/>
    </source>
</evidence>
<evidence type="ECO:0000259" key="13">
    <source>
        <dbReference type="PROSITE" id="PS50888"/>
    </source>
</evidence>
<reference evidence="14" key="1">
    <citation type="submission" date="2025-08" db="UniProtKB">
        <authorList>
            <consortium name="Ensembl"/>
        </authorList>
    </citation>
    <scope>IDENTIFICATION</scope>
</reference>
<evidence type="ECO:0000256" key="2">
    <source>
        <dbReference type="ARBA" id="ARBA00022473"/>
    </source>
</evidence>
<evidence type="ECO:0000256" key="3">
    <source>
        <dbReference type="ARBA" id="ARBA00022782"/>
    </source>
</evidence>
<dbReference type="Pfam" id="PF00010">
    <property type="entry name" value="HLH"/>
    <property type="match status" value="1"/>
</dbReference>
<evidence type="ECO:0000256" key="8">
    <source>
        <dbReference type="ARBA" id="ARBA00023242"/>
    </source>
</evidence>
<dbReference type="PANTHER" id="PTHR23349">
    <property type="entry name" value="BASIC HELIX-LOOP-HELIX TRANSCRIPTION FACTOR, TWIST"/>
    <property type="match status" value="1"/>
</dbReference>
<evidence type="ECO:0000256" key="10">
    <source>
        <dbReference type="ARBA" id="ARBA00071496"/>
    </source>
</evidence>
<comment type="subcellular location">
    <subcellularLocation>
        <location evidence="1">Nucleus</location>
    </subcellularLocation>
</comment>
<keyword evidence="6" id="KW-0238">DNA-binding</keyword>
<dbReference type="PANTHER" id="PTHR23349:SF57">
    <property type="entry name" value="FACTOR IN THE GERMLINE ALPHA"/>
    <property type="match status" value="1"/>
</dbReference>
<evidence type="ECO:0000256" key="9">
    <source>
        <dbReference type="ARBA" id="ARBA00065083"/>
    </source>
</evidence>
<protein>
    <recommendedName>
        <fullName evidence="10">Factor in the germline alpha</fullName>
    </recommendedName>
    <alternativeName>
        <fullName evidence="11">Transcription factor FIGa</fullName>
    </alternativeName>
</protein>
<evidence type="ECO:0000256" key="12">
    <source>
        <dbReference type="SAM" id="MobiDB-lite"/>
    </source>
</evidence>
<sequence length="248" mass="26288">MAGGRPGTLQPTPAPEVLGEVLSARLGPLPRAAAIARLRKQPSGRYEAPGDPAEVLERRRAANAKERQRIKNLNSGFSRLKALVPLIPRDRKPSKVDTLKAAAEYIRLLRCVLEETGDAALIPGTFRRLRHGAGRGLGPPAPVSSPPPVTLSKAAVASRSPALAPPTRCLCRRPGRGEPWGAVKGGQPARPGGFVFGPVWGDKSGRFAPAARSAGRHRSPRPPPACVSRSRHRYRSARHRSGSPGGGS</sequence>
<accession>A0A8C4JTM2</accession>
<keyword evidence="2" id="KW-0217">Developmental protein</keyword>
<keyword evidence="7" id="KW-0804">Transcription</keyword>
<evidence type="ECO:0000256" key="5">
    <source>
        <dbReference type="ARBA" id="ARBA00023015"/>
    </source>
</evidence>
<feature type="domain" description="BHLH" evidence="13">
    <location>
        <begin position="57"/>
        <end position="109"/>
    </location>
</feature>
<comment type="subunit">
    <text evidence="9">Heterodimer with TCF3/isoform E12.</text>
</comment>
<keyword evidence="8" id="KW-0539">Nucleus</keyword>
<dbReference type="SMART" id="SM00353">
    <property type="entry name" value="HLH"/>
    <property type="match status" value="1"/>
</dbReference>
<organism evidence="14 15">
    <name type="scientific">Dromaius novaehollandiae</name>
    <name type="common">Emu</name>
    <dbReference type="NCBI Taxonomy" id="8790"/>
    <lineage>
        <taxon>Eukaryota</taxon>
        <taxon>Metazoa</taxon>
        <taxon>Chordata</taxon>
        <taxon>Craniata</taxon>
        <taxon>Vertebrata</taxon>
        <taxon>Euteleostomi</taxon>
        <taxon>Archelosauria</taxon>
        <taxon>Archosauria</taxon>
        <taxon>Dinosauria</taxon>
        <taxon>Saurischia</taxon>
        <taxon>Theropoda</taxon>
        <taxon>Coelurosauria</taxon>
        <taxon>Aves</taxon>
        <taxon>Palaeognathae</taxon>
        <taxon>Casuariiformes</taxon>
        <taxon>Dromaiidae</taxon>
        <taxon>Dromaius</taxon>
    </lineage>
</organism>
<dbReference type="Proteomes" id="UP000694423">
    <property type="component" value="Unplaced"/>
</dbReference>
<dbReference type="SUPFAM" id="SSF47459">
    <property type="entry name" value="HLH, helix-loop-helix DNA-binding domain"/>
    <property type="match status" value="1"/>
</dbReference>
<evidence type="ECO:0000256" key="4">
    <source>
        <dbReference type="ARBA" id="ARBA00022943"/>
    </source>
</evidence>
<evidence type="ECO:0000256" key="1">
    <source>
        <dbReference type="ARBA" id="ARBA00004123"/>
    </source>
</evidence>
<keyword evidence="3" id="KW-0221">Differentiation</keyword>
<dbReference type="InterPro" id="IPR036638">
    <property type="entry name" value="HLH_DNA-bd_sf"/>
</dbReference>
<dbReference type="GO" id="GO:0048477">
    <property type="term" value="P:oogenesis"/>
    <property type="evidence" value="ECO:0007669"/>
    <property type="project" value="UniProtKB-KW"/>
</dbReference>
<keyword evidence="5" id="KW-0805">Transcription regulation</keyword>
<dbReference type="GO" id="GO:0000981">
    <property type="term" value="F:DNA-binding transcription factor activity, RNA polymerase II-specific"/>
    <property type="evidence" value="ECO:0007669"/>
    <property type="project" value="TreeGrafter"/>
</dbReference>
<name>A0A8C4JTM2_DRONO</name>
<dbReference type="CDD" id="cd11422">
    <property type="entry name" value="bHLH_TS_FIGLA"/>
    <property type="match status" value="1"/>
</dbReference>
<reference evidence="14" key="2">
    <citation type="submission" date="2025-09" db="UniProtKB">
        <authorList>
            <consortium name="Ensembl"/>
        </authorList>
    </citation>
    <scope>IDENTIFICATION</scope>
</reference>
<evidence type="ECO:0000313" key="14">
    <source>
        <dbReference type="Ensembl" id="ENSDNVP00000012727.1"/>
    </source>
</evidence>
<dbReference type="FunFam" id="4.10.280.10:FF:000068">
    <property type="entry name" value="factor in the germline alpha"/>
    <property type="match status" value="1"/>
</dbReference>
<dbReference type="AlphaFoldDB" id="A0A8C4JTM2"/>
<dbReference type="Gene3D" id="4.10.280.10">
    <property type="entry name" value="Helix-loop-helix DNA-binding domain"/>
    <property type="match status" value="1"/>
</dbReference>
<dbReference type="Ensembl" id="ENSDNVT00000015343.1">
    <property type="protein sequence ID" value="ENSDNVP00000012727.1"/>
    <property type="gene ID" value="ENSDNVG00000008989.1"/>
</dbReference>
<dbReference type="GO" id="GO:0000977">
    <property type="term" value="F:RNA polymerase II transcription regulatory region sequence-specific DNA binding"/>
    <property type="evidence" value="ECO:0007669"/>
    <property type="project" value="TreeGrafter"/>
</dbReference>